<dbReference type="GO" id="GO:0005737">
    <property type="term" value="C:cytoplasm"/>
    <property type="evidence" value="ECO:0007669"/>
    <property type="project" value="TreeGrafter"/>
</dbReference>
<dbReference type="GeneID" id="54365604"/>
<reference evidence="4" key="2">
    <citation type="submission" date="2020-04" db="EMBL/GenBank/DDBJ databases">
        <authorList>
            <consortium name="NCBI Genome Project"/>
        </authorList>
    </citation>
    <scope>NUCLEOTIDE SEQUENCE</scope>
    <source>
        <strain evidence="4">CBS 342.82</strain>
    </source>
</reference>
<dbReference type="RefSeq" id="XP_033458084.1">
    <property type="nucleotide sequence ID" value="XM_033607805.1"/>
</dbReference>
<dbReference type="Pfam" id="PF13410">
    <property type="entry name" value="GST_C_2"/>
    <property type="match status" value="1"/>
</dbReference>
<dbReference type="PROSITE" id="PS50404">
    <property type="entry name" value="GST_NTER"/>
    <property type="match status" value="1"/>
</dbReference>
<dbReference type="PANTHER" id="PTHR43968:SF6">
    <property type="entry name" value="GLUTATHIONE S-TRANSFERASE OMEGA"/>
    <property type="match status" value="1"/>
</dbReference>
<accession>A0A6J3LZG8</accession>
<evidence type="ECO:0000256" key="1">
    <source>
        <dbReference type="SAM" id="MobiDB-lite"/>
    </source>
</evidence>
<dbReference type="InterPro" id="IPR004045">
    <property type="entry name" value="Glutathione_S-Trfase_N"/>
</dbReference>
<feature type="compositionally biased region" description="Basic and acidic residues" evidence="1">
    <location>
        <begin position="1"/>
        <end position="10"/>
    </location>
</feature>
<dbReference type="SFLD" id="SFLDG00358">
    <property type="entry name" value="Main_(cytGST)"/>
    <property type="match status" value="1"/>
</dbReference>
<reference evidence="4" key="1">
    <citation type="submission" date="2020-01" db="EMBL/GenBank/DDBJ databases">
        <authorList>
            <consortium name="DOE Joint Genome Institute"/>
            <person name="Haridas S."/>
            <person name="Albert R."/>
            <person name="Binder M."/>
            <person name="Bloem J."/>
            <person name="Labutti K."/>
            <person name="Salamov A."/>
            <person name="Andreopoulos B."/>
            <person name="Baker S.E."/>
            <person name="Barry K."/>
            <person name="Bills G."/>
            <person name="Bluhm B.H."/>
            <person name="Cannon C."/>
            <person name="Castanera R."/>
            <person name="Culley D.E."/>
            <person name="Daum C."/>
            <person name="Ezra D."/>
            <person name="Gonzalez J.B."/>
            <person name="Henrissat B."/>
            <person name="Kuo A."/>
            <person name="Liang C."/>
            <person name="Lipzen A."/>
            <person name="Lutzoni F."/>
            <person name="Magnuson J."/>
            <person name="Mondo S."/>
            <person name="Nolan M."/>
            <person name="Ohm R."/>
            <person name="Pangilinan J."/>
            <person name="Park H.-J."/>
            <person name="Ramirez L."/>
            <person name="Alfaro M."/>
            <person name="Sun H."/>
            <person name="Tritt A."/>
            <person name="Yoshinaga Y."/>
            <person name="Zwiers L.-H."/>
            <person name="Turgeon B.G."/>
            <person name="Goodwin S.B."/>
            <person name="Spatafora J.W."/>
            <person name="Crous P.W."/>
            <person name="Grigoriev I.V."/>
        </authorList>
    </citation>
    <scope>NUCLEOTIDE SEQUENCE</scope>
    <source>
        <strain evidence="4">CBS 342.82</strain>
    </source>
</reference>
<dbReference type="InterPro" id="IPR036282">
    <property type="entry name" value="Glutathione-S-Trfase_C_sf"/>
</dbReference>
<sequence>MTSQDEKNELDPNQGGDPNKKTYNKQANGRALETANAHVNDRELKLYGSCFCPFVQRVWISLELKGLDYEYVEVDVYRKPKLLLDINPRGLVPALRHGDWGSYESTVLMEYLEDLQQGRALLPKSPKLRAESRLWSDHINRHIIPNFYKYLQAQDADDQVKFANEFKEQIAKVVEAADPTGPFFLGAEMSFVDVQFAPWIVRMAKVLTPYRGWPEPEPGRWATWVHAVMESEPVLKTTSGDQLYLDSYERYAENRPNTSKVRDAINSGGGLP</sequence>
<dbReference type="CDD" id="cd00299">
    <property type="entry name" value="GST_C_family"/>
    <property type="match status" value="1"/>
</dbReference>
<dbReference type="SUPFAM" id="SSF52833">
    <property type="entry name" value="Thioredoxin-like"/>
    <property type="match status" value="1"/>
</dbReference>
<proteinExistence type="predicted"/>
<protein>
    <submittedName>
        <fullName evidence="4">Thioredoxin-like protein</fullName>
    </submittedName>
</protein>
<dbReference type="Proteomes" id="UP000504637">
    <property type="component" value="Unplaced"/>
</dbReference>
<dbReference type="Pfam" id="PF13417">
    <property type="entry name" value="GST_N_3"/>
    <property type="match status" value="1"/>
</dbReference>
<dbReference type="CDD" id="cd00570">
    <property type="entry name" value="GST_N_family"/>
    <property type="match status" value="1"/>
</dbReference>
<dbReference type="InterPro" id="IPR050983">
    <property type="entry name" value="GST_Omega/HSP26"/>
</dbReference>
<dbReference type="PANTHER" id="PTHR43968">
    <property type="match status" value="1"/>
</dbReference>
<dbReference type="OrthoDB" id="4951845at2759"/>
<evidence type="ECO:0000313" key="3">
    <source>
        <dbReference type="Proteomes" id="UP000504637"/>
    </source>
</evidence>
<dbReference type="SUPFAM" id="SSF47616">
    <property type="entry name" value="GST C-terminal domain-like"/>
    <property type="match status" value="1"/>
</dbReference>
<organism evidence="4">
    <name type="scientific">Dissoconium aciculare CBS 342.82</name>
    <dbReference type="NCBI Taxonomy" id="1314786"/>
    <lineage>
        <taxon>Eukaryota</taxon>
        <taxon>Fungi</taxon>
        <taxon>Dikarya</taxon>
        <taxon>Ascomycota</taxon>
        <taxon>Pezizomycotina</taxon>
        <taxon>Dothideomycetes</taxon>
        <taxon>Dothideomycetidae</taxon>
        <taxon>Mycosphaerellales</taxon>
        <taxon>Dissoconiaceae</taxon>
        <taxon>Dissoconium</taxon>
    </lineage>
</organism>
<dbReference type="Gene3D" id="1.20.1050.10">
    <property type="match status" value="1"/>
</dbReference>
<dbReference type="Gene3D" id="3.40.30.10">
    <property type="entry name" value="Glutaredoxin"/>
    <property type="match status" value="1"/>
</dbReference>
<dbReference type="InterPro" id="IPR036249">
    <property type="entry name" value="Thioredoxin-like_sf"/>
</dbReference>
<evidence type="ECO:0000313" key="4">
    <source>
        <dbReference type="RefSeq" id="XP_033458084.1"/>
    </source>
</evidence>
<keyword evidence="3" id="KW-1185">Reference proteome</keyword>
<reference evidence="4" key="3">
    <citation type="submission" date="2025-08" db="UniProtKB">
        <authorList>
            <consortium name="RefSeq"/>
        </authorList>
    </citation>
    <scope>IDENTIFICATION</scope>
    <source>
        <strain evidence="4">CBS 342.82</strain>
    </source>
</reference>
<name>A0A6J3LZG8_9PEZI</name>
<feature type="domain" description="GST N-terminal" evidence="2">
    <location>
        <begin position="42"/>
        <end position="120"/>
    </location>
</feature>
<dbReference type="SFLD" id="SFLDS00019">
    <property type="entry name" value="Glutathione_Transferase_(cytos"/>
    <property type="match status" value="1"/>
</dbReference>
<feature type="region of interest" description="Disordered" evidence="1">
    <location>
        <begin position="1"/>
        <end position="24"/>
    </location>
</feature>
<evidence type="ECO:0000259" key="2">
    <source>
        <dbReference type="PROSITE" id="PS50404"/>
    </source>
</evidence>
<dbReference type="InterPro" id="IPR040079">
    <property type="entry name" value="Glutathione_S-Trfase"/>
</dbReference>
<gene>
    <name evidence="4" type="ORF">K489DRAFT_411455</name>
</gene>
<dbReference type="AlphaFoldDB" id="A0A6J3LZG8"/>